<feature type="transmembrane region" description="Helical" evidence="12">
    <location>
        <begin position="77"/>
        <end position="99"/>
    </location>
</feature>
<keyword evidence="10" id="KW-0482">Metalloprotease</keyword>
<evidence type="ECO:0000313" key="14">
    <source>
        <dbReference type="EMBL" id="SPE31378.1"/>
    </source>
</evidence>
<dbReference type="GO" id="GO:0046872">
    <property type="term" value="F:metal ion binding"/>
    <property type="evidence" value="ECO:0007669"/>
    <property type="project" value="UniProtKB-KW"/>
</dbReference>
<evidence type="ECO:0000256" key="3">
    <source>
        <dbReference type="ARBA" id="ARBA00007931"/>
    </source>
</evidence>
<dbReference type="PANTHER" id="PTHR39188:SF3">
    <property type="entry name" value="STAGE IV SPORULATION PROTEIN FB"/>
    <property type="match status" value="1"/>
</dbReference>
<keyword evidence="11 12" id="KW-0472">Membrane</keyword>
<dbReference type="GO" id="GO:0016020">
    <property type="term" value="C:membrane"/>
    <property type="evidence" value="ECO:0007669"/>
    <property type="project" value="UniProtKB-SubCell"/>
</dbReference>
<sequence>MKLAKCRTSEIAHLTYLRLSEGGGMSRFMVPFRMHDTGWLLLAFCVLLGIGFYGLRLGLVVGAAFAASLLLHEMGHMLAAILLRVPVREFGLCLCGAYNRRAHAGRRRDEVLISAAGPLMNLFLVLPLLYIPVIGTKLALCNLSLCVVNLLPLPSSDGLRILRTIWASNRAGDVIPVISQSCSTQPVRLG</sequence>
<evidence type="ECO:0000256" key="12">
    <source>
        <dbReference type="SAM" id="Phobius"/>
    </source>
</evidence>
<keyword evidence="6" id="KW-0479">Metal-binding</keyword>
<evidence type="ECO:0000256" key="6">
    <source>
        <dbReference type="ARBA" id="ARBA00022723"/>
    </source>
</evidence>
<dbReference type="InterPro" id="IPR008915">
    <property type="entry name" value="Peptidase_M50"/>
</dbReference>
<dbReference type="AlphaFoldDB" id="A0A2N9M7F4"/>
<proteinExistence type="inferred from homology"/>
<evidence type="ECO:0000313" key="15">
    <source>
        <dbReference type="Proteomes" id="UP000239735"/>
    </source>
</evidence>
<feature type="transmembrane region" description="Helical" evidence="12">
    <location>
        <begin position="111"/>
        <end position="131"/>
    </location>
</feature>
<comment type="cofactor">
    <cofactor evidence="1">
        <name>Zn(2+)</name>
        <dbReference type="ChEBI" id="CHEBI:29105"/>
    </cofactor>
</comment>
<organism evidence="14 15">
    <name type="scientific">Candidatus Sulfuritelmatomonas gaucii</name>
    <dbReference type="NCBI Taxonomy" id="2043161"/>
    <lineage>
        <taxon>Bacteria</taxon>
        <taxon>Pseudomonadati</taxon>
        <taxon>Acidobacteriota</taxon>
        <taxon>Terriglobia</taxon>
        <taxon>Terriglobales</taxon>
        <taxon>Acidobacteriaceae</taxon>
        <taxon>Candidatus Sulfuritelmatomonas</taxon>
    </lineage>
</organism>
<feature type="transmembrane region" description="Helical" evidence="12">
    <location>
        <begin position="39"/>
        <end position="71"/>
    </location>
</feature>
<evidence type="ECO:0000256" key="10">
    <source>
        <dbReference type="ARBA" id="ARBA00023049"/>
    </source>
</evidence>
<dbReference type="EMBL" id="OKRB01000150">
    <property type="protein sequence ID" value="SPE31378.1"/>
    <property type="molecule type" value="Genomic_DNA"/>
</dbReference>
<evidence type="ECO:0000256" key="4">
    <source>
        <dbReference type="ARBA" id="ARBA00022670"/>
    </source>
</evidence>
<evidence type="ECO:0000256" key="11">
    <source>
        <dbReference type="ARBA" id="ARBA00023136"/>
    </source>
</evidence>
<evidence type="ECO:0000259" key="13">
    <source>
        <dbReference type="Pfam" id="PF02163"/>
    </source>
</evidence>
<comment type="subcellular location">
    <subcellularLocation>
        <location evidence="2">Membrane</location>
        <topology evidence="2">Multi-pass membrane protein</topology>
    </subcellularLocation>
</comment>
<evidence type="ECO:0000256" key="9">
    <source>
        <dbReference type="ARBA" id="ARBA00022989"/>
    </source>
</evidence>
<accession>A0A2N9M7F4</accession>
<dbReference type="Pfam" id="PF02163">
    <property type="entry name" value="Peptidase_M50"/>
    <property type="match status" value="1"/>
</dbReference>
<keyword evidence="4" id="KW-0645">Protease</keyword>
<reference evidence="15" key="1">
    <citation type="submission" date="2018-02" db="EMBL/GenBank/DDBJ databases">
        <authorList>
            <person name="Hausmann B."/>
        </authorList>
    </citation>
    <scope>NUCLEOTIDE SEQUENCE [LARGE SCALE GENOMIC DNA]</scope>
    <source>
        <strain evidence="15">Peat soil MAG SbA5</strain>
    </source>
</reference>
<keyword evidence="7" id="KW-0378">Hydrolase</keyword>
<feature type="domain" description="Peptidase M50" evidence="13">
    <location>
        <begin position="64"/>
        <end position="131"/>
    </location>
</feature>
<keyword evidence="8" id="KW-0862">Zinc</keyword>
<dbReference type="GO" id="GO:0008237">
    <property type="term" value="F:metallopeptidase activity"/>
    <property type="evidence" value="ECO:0007669"/>
    <property type="project" value="UniProtKB-KW"/>
</dbReference>
<evidence type="ECO:0000256" key="5">
    <source>
        <dbReference type="ARBA" id="ARBA00022692"/>
    </source>
</evidence>
<protein>
    <recommendedName>
        <fullName evidence="13">Peptidase M50 domain-containing protein</fullName>
    </recommendedName>
</protein>
<evidence type="ECO:0000256" key="7">
    <source>
        <dbReference type="ARBA" id="ARBA00022801"/>
    </source>
</evidence>
<gene>
    <name evidence="14" type="ORF">SBA5_880046</name>
</gene>
<comment type="similarity">
    <text evidence="3">Belongs to the peptidase M50B family.</text>
</comment>
<dbReference type="Proteomes" id="UP000239735">
    <property type="component" value="Unassembled WGS sequence"/>
</dbReference>
<evidence type="ECO:0000256" key="8">
    <source>
        <dbReference type="ARBA" id="ARBA00022833"/>
    </source>
</evidence>
<dbReference type="GO" id="GO:0006508">
    <property type="term" value="P:proteolysis"/>
    <property type="evidence" value="ECO:0007669"/>
    <property type="project" value="UniProtKB-KW"/>
</dbReference>
<evidence type="ECO:0000256" key="1">
    <source>
        <dbReference type="ARBA" id="ARBA00001947"/>
    </source>
</evidence>
<evidence type="ECO:0000256" key="2">
    <source>
        <dbReference type="ARBA" id="ARBA00004141"/>
    </source>
</evidence>
<name>A0A2N9M7F4_9BACT</name>
<dbReference type="PANTHER" id="PTHR39188">
    <property type="entry name" value="MEMBRANE-ASSOCIATED ZINC METALLOPROTEASE M50B"/>
    <property type="match status" value="1"/>
</dbReference>
<keyword evidence="9 12" id="KW-1133">Transmembrane helix</keyword>
<keyword evidence="5 12" id="KW-0812">Transmembrane</keyword>